<dbReference type="EMBL" id="JACDTQ010002515">
    <property type="protein sequence ID" value="KAF5917927.1"/>
    <property type="molecule type" value="Genomic_DNA"/>
</dbReference>
<proteinExistence type="predicted"/>
<name>A0A7J7EQE7_DICBM</name>
<gene>
    <name evidence="1" type="ORF">HPG69_010080</name>
</gene>
<organism evidence="1 2">
    <name type="scientific">Diceros bicornis minor</name>
    <name type="common">South-central black rhinoceros</name>
    <dbReference type="NCBI Taxonomy" id="77932"/>
    <lineage>
        <taxon>Eukaryota</taxon>
        <taxon>Metazoa</taxon>
        <taxon>Chordata</taxon>
        <taxon>Craniata</taxon>
        <taxon>Vertebrata</taxon>
        <taxon>Euteleostomi</taxon>
        <taxon>Mammalia</taxon>
        <taxon>Eutheria</taxon>
        <taxon>Laurasiatheria</taxon>
        <taxon>Perissodactyla</taxon>
        <taxon>Rhinocerotidae</taxon>
        <taxon>Diceros</taxon>
    </lineage>
</organism>
<keyword evidence="2" id="KW-1185">Reference proteome</keyword>
<dbReference type="Proteomes" id="UP000551758">
    <property type="component" value="Unassembled WGS sequence"/>
</dbReference>
<dbReference type="AlphaFoldDB" id="A0A7J7EQE7"/>
<accession>A0A7J7EQE7</accession>
<comment type="caution">
    <text evidence="1">The sequence shown here is derived from an EMBL/GenBank/DDBJ whole genome shotgun (WGS) entry which is preliminary data.</text>
</comment>
<evidence type="ECO:0000313" key="1">
    <source>
        <dbReference type="EMBL" id="KAF5917927.1"/>
    </source>
</evidence>
<sequence length="67" mass="7620">MEGFELKRVGLAVCTSPLRLLQPRCPQLCPTWDKQFKSRTCFLVALWGSEDTVWDFGAVPTLPQHTL</sequence>
<evidence type="ECO:0000313" key="2">
    <source>
        <dbReference type="Proteomes" id="UP000551758"/>
    </source>
</evidence>
<protein>
    <submittedName>
        <fullName evidence="1">Uncharacterized protein</fullName>
    </submittedName>
</protein>
<reference evidence="1 2" key="1">
    <citation type="journal article" date="2020" name="Mol. Biol. Evol.">
        <title>Interspecific Gene Flow and the Evolution of Specialization in Black and White Rhinoceros.</title>
        <authorList>
            <person name="Moodley Y."/>
            <person name="Westbury M.V."/>
            <person name="Russo I.M."/>
            <person name="Gopalakrishnan S."/>
            <person name="Rakotoarivelo A."/>
            <person name="Olsen R.A."/>
            <person name="Prost S."/>
            <person name="Tunstall T."/>
            <person name="Ryder O.A."/>
            <person name="Dalen L."/>
            <person name="Bruford M.W."/>
        </authorList>
    </citation>
    <scope>NUCLEOTIDE SEQUENCE [LARGE SCALE GENOMIC DNA]</scope>
    <source>
        <strain evidence="1">SBR-YM</strain>
        <tissue evidence="1">Skin</tissue>
    </source>
</reference>